<dbReference type="AlphaFoldDB" id="A0A382EZ02"/>
<reference evidence="1" key="1">
    <citation type="submission" date="2018-05" db="EMBL/GenBank/DDBJ databases">
        <authorList>
            <person name="Lanie J.A."/>
            <person name="Ng W.-L."/>
            <person name="Kazmierczak K.M."/>
            <person name="Andrzejewski T.M."/>
            <person name="Davidsen T.M."/>
            <person name="Wayne K.J."/>
            <person name="Tettelin H."/>
            <person name="Glass J.I."/>
            <person name="Rusch D."/>
            <person name="Podicherti R."/>
            <person name="Tsui H.-C.T."/>
            <person name="Winkler M.E."/>
        </authorList>
    </citation>
    <scope>NUCLEOTIDE SEQUENCE</scope>
</reference>
<dbReference type="EMBL" id="UINC01046961">
    <property type="protein sequence ID" value="SVB55622.1"/>
    <property type="molecule type" value="Genomic_DNA"/>
</dbReference>
<name>A0A382EZ02_9ZZZZ</name>
<sequence length="284" mass="33298">MPELIDESVNELIFLGFVRAKIQLKKMIEKGLPPEPSLPEPDESTFHYDLARVMLGFEGPFFYYDRIYFYPDKKSLPRSKEISGNPVFKNHLIRHFIYLLADDNFWLKYQEAFSYKAKYKKLDLDQHLDQLYRFDETPNIEYSDQSSAERSILLRVIYTLCGINPYIDTDITTFETKIIFELKKLESACTRIQDFLVFDPTGNSFYKALDEVLSLLKKSQRSIFGMFKIWRAVEEENPSQDMSSLLSLPEKFESLKKENLDSNYQQELMTGGLRLQGIGVLLHE</sequence>
<protein>
    <submittedName>
        <fullName evidence="1">Uncharacterized protein</fullName>
    </submittedName>
</protein>
<accession>A0A382EZ02</accession>
<gene>
    <name evidence="1" type="ORF">METZ01_LOCUS208476</name>
</gene>
<organism evidence="1">
    <name type="scientific">marine metagenome</name>
    <dbReference type="NCBI Taxonomy" id="408172"/>
    <lineage>
        <taxon>unclassified sequences</taxon>
        <taxon>metagenomes</taxon>
        <taxon>ecological metagenomes</taxon>
    </lineage>
</organism>
<proteinExistence type="predicted"/>
<feature type="non-terminal residue" evidence="1">
    <location>
        <position position="284"/>
    </location>
</feature>
<evidence type="ECO:0000313" key="1">
    <source>
        <dbReference type="EMBL" id="SVB55622.1"/>
    </source>
</evidence>